<dbReference type="KEGG" id="pex:IZT61_12455"/>
<dbReference type="EMBL" id="CP064939">
    <property type="protein sequence ID" value="QPH37918.1"/>
    <property type="molecule type" value="Genomic_DNA"/>
</dbReference>
<dbReference type="GO" id="GO:0009252">
    <property type="term" value="P:peptidoglycan biosynthetic process"/>
    <property type="evidence" value="ECO:0007669"/>
    <property type="project" value="UniProtKB-UniPathway"/>
</dbReference>
<dbReference type="UniPathway" id="UPA00219"/>
<dbReference type="PANTHER" id="PTHR41533">
    <property type="entry name" value="L,D-TRANSPEPTIDASE HI_1667-RELATED"/>
    <property type="match status" value="1"/>
</dbReference>
<dbReference type="InterPro" id="IPR002477">
    <property type="entry name" value="Peptidoglycan-bd-like"/>
</dbReference>
<sequence length="527" mass="60523">MPNISKFYTLILFLAFAFSDAIGQTAGDATMLPTARNNFRLDAHQLAGFILDEQIDSCKSALITKFYTERDYQYAWVNEQRLTRQALTFWSNYQDFLSYSADSALRNPNLFKRMVSLAKPDYTFASADTSLQKVELAMTTLFLNFIDHAYAGKVNPKDLQWNILRKRLPLFEILNQFVAGAELKDIVPIYPMYYSMKEKLDRLKKLEEARWSDIIDNGKLYKLGDTGAIVQAVKCRLNTLGDLPEDDGTNFYSSEFEAAVINFQKRHGLANDGIIGPKFIKAINIPITTKIEKVRINMERMRWMPVDDAERKVVVNIPEFRLRAYERGKEAIAMDIVVGKTANRTAIFSDQIRNVVFSPYWNIPESIVKDEILPGIKENPSYLAQHNMEITGRRNGLPVIRQKPGSKNALGRVKFIFPNQYSIYLHDTPAKDLFELRKRAFSHGCIRVAEPVKLASYLLKAQPQWTAKKIVSAMNANTERWIKIEHPVQIFISYFTAWVDQAGALNFRDDLYHRDEELAACLFDNSK</sequence>
<evidence type="ECO:0000256" key="3">
    <source>
        <dbReference type="ARBA" id="ARBA00022679"/>
    </source>
</evidence>
<dbReference type="AlphaFoldDB" id="A0A7U3Q3M0"/>
<evidence type="ECO:0000256" key="7">
    <source>
        <dbReference type="PROSITE-ProRule" id="PRU01373"/>
    </source>
</evidence>
<gene>
    <name evidence="10" type="ORF">IZT61_12455</name>
</gene>
<accession>A0A7U3Q3M0</accession>
<keyword evidence="5 7" id="KW-0573">Peptidoglycan synthesis</keyword>
<keyword evidence="6 7" id="KW-0961">Cell wall biogenesis/degradation</keyword>
<evidence type="ECO:0000256" key="5">
    <source>
        <dbReference type="ARBA" id="ARBA00022984"/>
    </source>
</evidence>
<keyword evidence="8" id="KW-0732">Signal</keyword>
<protein>
    <submittedName>
        <fullName evidence="10">L,D-transpeptidase family protein</fullName>
    </submittedName>
</protein>
<evidence type="ECO:0000256" key="8">
    <source>
        <dbReference type="SAM" id="SignalP"/>
    </source>
</evidence>
<dbReference type="PANTHER" id="PTHR41533:SF2">
    <property type="entry name" value="BLR7131 PROTEIN"/>
    <property type="match status" value="1"/>
</dbReference>
<dbReference type="GO" id="GO:0071555">
    <property type="term" value="P:cell wall organization"/>
    <property type="evidence" value="ECO:0007669"/>
    <property type="project" value="UniProtKB-UniRule"/>
</dbReference>
<evidence type="ECO:0000256" key="2">
    <source>
        <dbReference type="ARBA" id="ARBA00005992"/>
    </source>
</evidence>
<dbReference type="GO" id="GO:0016740">
    <property type="term" value="F:transferase activity"/>
    <property type="evidence" value="ECO:0007669"/>
    <property type="project" value="UniProtKB-KW"/>
</dbReference>
<dbReference type="InterPro" id="IPR036366">
    <property type="entry name" value="PGBDSf"/>
</dbReference>
<feature type="chain" id="PRO_5032326044" evidence="8">
    <location>
        <begin position="22"/>
        <end position="527"/>
    </location>
</feature>
<proteinExistence type="inferred from homology"/>
<dbReference type="RefSeq" id="WP_196097230.1">
    <property type="nucleotide sequence ID" value="NZ_CP064939.1"/>
</dbReference>
<dbReference type="Gene3D" id="2.40.440.10">
    <property type="entry name" value="L,D-transpeptidase catalytic domain-like"/>
    <property type="match status" value="1"/>
</dbReference>
<dbReference type="InterPro" id="IPR038063">
    <property type="entry name" value="Transpep_catalytic_dom"/>
</dbReference>
<keyword evidence="11" id="KW-1185">Reference proteome</keyword>
<evidence type="ECO:0000259" key="9">
    <source>
        <dbReference type="PROSITE" id="PS52029"/>
    </source>
</evidence>
<reference evidence="10 11" key="1">
    <citation type="submission" date="2020-11" db="EMBL/GenBank/DDBJ databases">
        <title>Pedobacter endophytica, an endophytic bacteria isolated form Carex pumila.</title>
        <authorList>
            <person name="Peng Y."/>
            <person name="Jiang L."/>
            <person name="Lee J."/>
        </authorList>
    </citation>
    <scope>NUCLEOTIDE SEQUENCE [LARGE SCALE GENOMIC DNA]</scope>
    <source>
        <strain evidence="10 11">JBR3-12</strain>
    </source>
</reference>
<dbReference type="InterPro" id="IPR036365">
    <property type="entry name" value="PGBD-like_sf"/>
</dbReference>
<name>A0A7U3Q3M0_9SPHI</name>
<dbReference type="SUPFAM" id="SSF47090">
    <property type="entry name" value="PGBD-like"/>
    <property type="match status" value="1"/>
</dbReference>
<evidence type="ECO:0000256" key="6">
    <source>
        <dbReference type="ARBA" id="ARBA00023316"/>
    </source>
</evidence>
<dbReference type="Pfam" id="PF03734">
    <property type="entry name" value="YkuD"/>
    <property type="match status" value="1"/>
</dbReference>
<dbReference type="CDD" id="cd16913">
    <property type="entry name" value="YkuD_like"/>
    <property type="match status" value="1"/>
</dbReference>
<feature type="active site" description="Proton donor/acceptor" evidence="7">
    <location>
        <position position="426"/>
    </location>
</feature>
<dbReference type="InterPro" id="IPR052905">
    <property type="entry name" value="LD-transpeptidase_YkuD-like"/>
</dbReference>
<dbReference type="InterPro" id="IPR045380">
    <property type="entry name" value="LD_TPept_scaffold_dom"/>
</dbReference>
<comment type="similarity">
    <text evidence="2">Belongs to the YkuD family.</text>
</comment>
<keyword evidence="4 7" id="KW-0133">Cell shape</keyword>
<dbReference type="Proteomes" id="UP000594759">
    <property type="component" value="Chromosome"/>
</dbReference>
<dbReference type="Pfam" id="PF01471">
    <property type="entry name" value="PG_binding_1"/>
    <property type="match status" value="1"/>
</dbReference>
<evidence type="ECO:0000313" key="10">
    <source>
        <dbReference type="EMBL" id="QPH37918.1"/>
    </source>
</evidence>
<dbReference type="Pfam" id="PF20142">
    <property type="entry name" value="Scaffold"/>
    <property type="match status" value="1"/>
</dbReference>
<dbReference type="PROSITE" id="PS52029">
    <property type="entry name" value="LD_TPASE"/>
    <property type="match status" value="1"/>
</dbReference>
<dbReference type="Gene3D" id="1.10.101.10">
    <property type="entry name" value="PGBD-like superfamily/PGBD"/>
    <property type="match status" value="1"/>
</dbReference>
<feature type="active site" description="Nucleophile" evidence="7">
    <location>
        <position position="445"/>
    </location>
</feature>
<feature type="signal peptide" evidence="8">
    <location>
        <begin position="1"/>
        <end position="21"/>
    </location>
</feature>
<keyword evidence="3" id="KW-0808">Transferase</keyword>
<organism evidence="10 11">
    <name type="scientific">Pedobacter endophyticus</name>
    <dbReference type="NCBI Taxonomy" id="2789740"/>
    <lineage>
        <taxon>Bacteria</taxon>
        <taxon>Pseudomonadati</taxon>
        <taxon>Bacteroidota</taxon>
        <taxon>Sphingobacteriia</taxon>
        <taxon>Sphingobacteriales</taxon>
        <taxon>Sphingobacteriaceae</taxon>
        <taxon>Pedobacter</taxon>
    </lineage>
</organism>
<dbReference type="SUPFAM" id="SSF141523">
    <property type="entry name" value="L,D-transpeptidase catalytic domain-like"/>
    <property type="match status" value="1"/>
</dbReference>
<dbReference type="GO" id="GO:0008360">
    <property type="term" value="P:regulation of cell shape"/>
    <property type="evidence" value="ECO:0007669"/>
    <property type="project" value="UniProtKB-UniRule"/>
</dbReference>
<evidence type="ECO:0000256" key="1">
    <source>
        <dbReference type="ARBA" id="ARBA00004752"/>
    </source>
</evidence>
<dbReference type="GO" id="GO:0004180">
    <property type="term" value="F:carboxypeptidase activity"/>
    <property type="evidence" value="ECO:0007669"/>
    <property type="project" value="UniProtKB-ARBA"/>
</dbReference>
<evidence type="ECO:0000256" key="4">
    <source>
        <dbReference type="ARBA" id="ARBA00022960"/>
    </source>
</evidence>
<feature type="domain" description="L,D-TPase catalytic" evidence="9">
    <location>
        <begin position="311"/>
        <end position="473"/>
    </location>
</feature>
<dbReference type="InterPro" id="IPR005490">
    <property type="entry name" value="LD_TPept_cat_dom"/>
</dbReference>
<comment type="pathway">
    <text evidence="1 7">Cell wall biogenesis; peptidoglycan biosynthesis.</text>
</comment>
<evidence type="ECO:0000313" key="11">
    <source>
        <dbReference type="Proteomes" id="UP000594759"/>
    </source>
</evidence>